<proteinExistence type="predicted"/>
<dbReference type="EMBL" id="AP018359">
    <property type="protein sequence ID" value="BBA44768.1"/>
    <property type="molecule type" value="Genomic_DNA"/>
</dbReference>
<feature type="region of interest" description="Disordered" evidence="1">
    <location>
        <begin position="45"/>
        <end position="64"/>
    </location>
</feature>
<evidence type="ECO:0000256" key="1">
    <source>
        <dbReference type="SAM" id="MobiDB-lite"/>
    </source>
</evidence>
<organism evidence="2">
    <name type="scientific">Burkholderia contaminans</name>
    <dbReference type="NCBI Taxonomy" id="488447"/>
    <lineage>
        <taxon>Bacteria</taxon>
        <taxon>Pseudomonadati</taxon>
        <taxon>Pseudomonadota</taxon>
        <taxon>Betaproteobacteria</taxon>
        <taxon>Burkholderiales</taxon>
        <taxon>Burkholderiaceae</taxon>
        <taxon>Burkholderia</taxon>
        <taxon>Burkholderia cepacia complex</taxon>
    </lineage>
</organism>
<evidence type="ECO:0008006" key="3">
    <source>
        <dbReference type="Google" id="ProtNLM"/>
    </source>
</evidence>
<accession>A0A250LJK7</accession>
<sequence>MGPPYRPTDGLAPSCRAAGLSGGLDMHQREIGVPRDAGFVNDAHASRRGTPAVTRPNERAASPPACLNRENEMRTGIAGALLLSACLLAAAPNAPAQALPEPVEQNGAVYITGGIGAEEVAAFRAAAPRYNLRIMFATKGGHYLSDVDVTLTSGKSTVVDAHTAGPFLFARVPPGRYTVSARDRGVQEVRHVVVPAHGGVDVRFYWQNPERRGVIRLCGGCQDTGTRAGP</sequence>
<reference evidence="2" key="2">
    <citation type="journal article" date="2017" name="Genome Announc.">
        <title>High-Quality Draft Genome Sequence of Burkholderia contaminans CH-1, a Gram-Negative Bacterium That Metabolizes 2-Azahypoxanthine, a Plant Growth-Regulating Compound.</title>
        <authorList>
            <person name="Choi J.-H."/>
            <person name="Sugiura H."/>
            <person name="Moriuchi R."/>
            <person name="Kawagishi H."/>
            <person name="Dohra H."/>
        </authorList>
    </citation>
    <scope>NUCLEOTIDE SEQUENCE</scope>
    <source>
        <strain evidence="2">CH-1</strain>
    </source>
</reference>
<dbReference type="AlphaFoldDB" id="A0A250LJK7"/>
<protein>
    <recommendedName>
        <fullName evidence="3">Carboxypeptidase regulatory-like domain-containing protein</fullName>
    </recommendedName>
</protein>
<gene>
    <name evidence="2" type="ORF">BCCH1_72720</name>
</gene>
<name>A0A250LJK7_9BURK</name>
<reference evidence="2" key="1">
    <citation type="journal article" date="2016" name="Biosci. Biotechnol. Biochem.">
        <title>Bioconversion of AHX to AOH by resting cells of Burkholderia contaminans CH-1.</title>
        <authorList>
            <person name="Choi J.H."/>
            <person name="Kikuchi A."/>
            <person name="Pumkaeo P."/>
            <person name="Hirai H."/>
            <person name="Tokuyama S."/>
            <person name="Kawagishi H."/>
        </authorList>
    </citation>
    <scope>NUCLEOTIDE SEQUENCE</scope>
    <source>
        <strain evidence="2">CH-1</strain>
    </source>
</reference>
<evidence type="ECO:0000313" key="2">
    <source>
        <dbReference type="EMBL" id="BBA44768.1"/>
    </source>
</evidence>